<dbReference type="EMBL" id="HBHB01000850">
    <property type="protein sequence ID" value="CAD9649032.1"/>
    <property type="molecule type" value="Transcribed_RNA"/>
</dbReference>
<gene>
    <name evidence="3" type="ORF">LABB0372_LOCUS367</name>
</gene>
<sequence length="270" mass="29962">MTMWWWCVALLFAECCFCQLTSLVALWSDEKSIPTQWKSEDTFAGLISQIASGVDSRICLLYLDDNVPTFEFLRLSGSYGSPNSDGHFKYQSFKNFLLSEDSSRVDVKSHLTAVTRIAAIDILSDTAKLLPGPITIITDQPTAFDAIKDKSTYSLNEFVPSKLTSGLVVVDLATLDTPSNFIVDFYNSLPSQKSAMYTSTIDDAPVNARRLAVEEPEDAPAPLRIEPFQLAALITLLLITLLVLMMVSCLHSIDVPTVFEEKALQINKEF</sequence>
<accession>A0A7S2QQM0</accession>
<evidence type="ECO:0000256" key="2">
    <source>
        <dbReference type="SAM" id="SignalP"/>
    </source>
</evidence>
<dbReference type="AlphaFoldDB" id="A0A7S2QQM0"/>
<keyword evidence="1" id="KW-0812">Transmembrane</keyword>
<feature type="signal peptide" evidence="2">
    <location>
        <begin position="1"/>
        <end position="18"/>
    </location>
</feature>
<feature type="chain" id="PRO_5030950543" evidence="2">
    <location>
        <begin position="19"/>
        <end position="270"/>
    </location>
</feature>
<reference evidence="3" key="1">
    <citation type="submission" date="2021-01" db="EMBL/GenBank/DDBJ databases">
        <authorList>
            <person name="Corre E."/>
            <person name="Pelletier E."/>
            <person name="Niang G."/>
            <person name="Scheremetjew M."/>
            <person name="Finn R."/>
            <person name="Kale V."/>
            <person name="Holt S."/>
            <person name="Cochrane G."/>
            <person name="Meng A."/>
            <person name="Brown T."/>
            <person name="Cohen L."/>
        </authorList>
    </citation>
    <scope>NUCLEOTIDE SEQUENCE</scope>
    <source>
        <strain evidence="3">Grappler Inlet BC</strain>
    </source>
</reference>
<feature type="transmembrane region" description="Helical" evidence="1">
    <location>
        <begin position="230"/>
        <end position="253"/>
    </location>
</feature>
<evidence type="ECO:0000313" key="3">
    <source>
        <dbReference type="EMBL" id="CAD9649032.1"/>
    </source>
</evidence>
<keyword evidence="2" id="KW-0732">Signal</keyword>
<proteinExistence type="predicted"/>
<evidence type="ECO:0000256" key="1">
    <source>
        <dbReference type="SAM" id="Phobius"/>
    </source>
</evidence>
<protein>
    <submittedName>
        <fullName evidence="3">Uncharacterized protein</fullName>
    </submittedName>
</protein>
<keyword evidence="1" id="KW-1133">Transmembrane helix</keyword>
<keyword evidence="1" id="KW-0472">Membrane</keyword>
<name>A0A7S2QQM0_9APIC</name>
<organism evidence="3">
    <name type="scientific">Lankesteria abbotti</name>
    <dbReference type="NCBI Taxonomy" id="340204"/>
    <lineage>
        <taxon>Eukaryota</taxon>
        <taxon>Sar</taxon>
        <taxon>Alveolata</taxon>
        <taxon>Apicomplexa</taxon>
        <taxon>Conoidasida</taxon>
        <taxon>Gregarinasina</taxon>
        <taxon>Eugregarinorida</taxon>
        <taxon>Lecudinidae</taxon>
        <taxon>Lankesteria</taxon>
    </lineage>
</organism>